<feature type="region of interest" description="Disordered" evidence="2">
    <location>
        <begin position="1"/>
        <end position="39"/>
    </location>
</feature>
<dbReference type="InterPro" id="IPR038920">
    <property type="entry name" value="At3g05675-like"/>
</dbReference>
<dbReference type="eggNOG" id="ENOG502QV6Z">
    <property type="taxonomic scope" value="Eukaryota"/>
</dbReference>
<evidence type="ECO:0000313" key="4">
    <source>
        <dbReference type="Proteomes" id="UP000017836"/>
    </source>
</evidence>
<organism evidence="3 4">
    <name type="scientific">Amborella trichopoda</name>
    <dbReference type="NCBI Taxonomy" id="13333"/>
    <lineage>
        <taxon>Eukaryota</taxon>
        <taxon>Viridiplantae</taxon>
        <taxon>Streptophyta</taxon>
        <taxon>Embryophyta</taxon>
        <taxon>Tracheophyta</taxon>
        <taxon>Spermatophyta</taxon>
        <taxon>Magnoliopsida</taxon>
        <taxon>Amborellales</taxon>
        <taxon>Amborellaceae</taxon>
        <taxon>Amborella</taxon>
    </lineage>
</organism>
<dbReference type="OMA" id="SAFTTWF"/>
<dbReference type="PANTHER" id="PTHR31060">
    <property type="entry name" value="OSJNBA0011J08.25 PROTEIN-RELATED"/>
    <property type="match status" value="1"/>
</dbReference>
<dbReference type="Gramene" id="ERN17483">
    <property type="protein sequence ID" value="ERN17483"/>
    <property type="gene ID" value="AMTR_s00059p00043870"/>
</dbReference>
<accession>U5DAQ2</accession>
<evidence type="ECO:0000313" key="3">
    <source>
        <dbReference type="EMBL" id="ERN17483.1"/>
    </source>
</evidence>
<dbReference type="AlphaFoldDB" id="U5DAQ2"/>
<reference evidence="4" key="1">
    <citation type="journal article" date="2013" name="Science">
        <title>The Amborella genome and the evolution of flowering plants.</title>
        <authorList>
            <consortium name="Amborella Genome Project"/>
        </authorList>
    </citation>
    <scope>NUCLEOTIDE SEQUENCE [LARGE SCALE GENOMIC DNA]</scope>
</reference>
<dbReference type="HOGENOM" id="CLU_025834_3_0_1"/>
<evidence type="ECO:0000256" key="2">
    <source>
        <dbReference type="SAM" id="MobiDB-lite"/>
    </source>
</evidence>
<keyword evidence="4" id="KW-1185">Reference proteome</keyword>
<name>U5DAQ2_AMBTC</name>
<dbReference type="PANTHER" id="PTHR31060:SF6">
    <property type="entry name" value="EXPRESSED PROTEIN"/>
    <property type="match status" value="1"/>
</dbReference>
<dbReference type="UniPathway" id="UPA00143"/>
<comment type="pathway">
    <text evidence="1">Protein modification; protein ubiquitination.</text>
</comment>
<dbReference type="EMBL" id="KI392312">
    <property type="protein sequence ID" value="ERN17483.1"/>
    <property type="molecule type" value="Genomic_DNA"/>
</dbReference>
<protein>
    <recommendedName>
        <fullName evidence="5">BTB domain-containing protein</fullName>
    </recommendedName>
</protein>
<feature type="compositionally biased region" description="Low complexity" evidence="2">
    <location>
        <begin position="13"/>
        <end position="31"/>
    </location>
</feature>
<sequence>MSTAGNPKKRPRSGSSTRLSSLLSDPNSKPPSKSDDASLPENKFRQLLQAESGGFNDALTADVILHLLPENPNFDVDNENSEFVDDQQGLELYLHSSFMHRSKYFSALLSDRWRESSSVKSGRFLKLTRRIPLKSLEDYVMVLRLMYLSDFYGVIRDASIALSLLPIALEFLFDDCVRACVKFLEAVPWTEEEEARVLSLAPLLRHEESVELLTRVSPEKVDASEEMLHGLILAAIHSHPNVATVKAFVAKLLRDHSSRESVRRVLDCAFDTSLKTVKESLEEYSSPNLRGDHEEIEALQRLNLHSAVVNGRHLLWLVERMTEFRVADSAVKEWSNLSNFAADLQRAFTDDAWRNIAPGLPALILRCTWRLGNAVAAGSILVDRQVDVIFVS</sequence>
<evidence type="ECO:0008006" key="5">
    <source>
        <dbReference type="Google" id="ProtNLM"/>
    </source>
</evidence>
<evidence type="ECO:0000256" key="1">
    <source>
        <dbReference type="ARBA" id="ARBA00004906"/>
    </source>
</evidence>
<dbReference type="Gene3D" id="3.30.710.10">
    <property type="entry name" value="Potassium Channel Kv1.1, Chain A"/>
    <property type="match status" value="1"/>
</dbReference>
<dbReference type="InterPro" id="IPR011333">
    <property type="entry name" value="SKP1/BTB/POZ_sf"/>
</dbReference>
<gene>
    <name evidence="3" type="ORF">AMTR_s00059p00043870</name>
</gene>
<dbReference type="Proteomes" id="UP000017836">
    <property type="component" value="Unassembled WGS sequence"/>
</dbReference>
<dbReference type="GO" id="GO:0016567">
    <property type="term" value="P:protein ubiquitination"/>
    <property type="evidence" value="ECO:0007669"/>
    <property type="project" value="UniProtKB-UniPathway"/>
</dbReference>
<proteinExistence type="predicted"/>